<evidence type="ECO:0000256" key="1">
    <source>
        <dbReference type="ARBA" id="ARBA00004123"/>
    </source>
</evidence>
<dbReference type="SUPFAM" id="SSF63393">
    <property type="entry name" value="RNA polymerase subunits"/>
    <property type="match status" value="1"/>
</dbReference>
<proteinExistence type="inferred from homology"/>
<dbReference type="GeneID" id="54478843"/>
<dbReference type="Proteomes" id="UP000799767">
    <property type="component" value="Unassembled WGS sequence"/>
</dbReference>
<keyword evidence="10" id="KW-0648">Protein biosynthesis</keyword>
<dbReference type="EMBL" id="MU001643">
    <property type="protein sequence ID" value="KAF2478914.1"/>
    <property type="molecule type" value="Genomic_DNA"/>
</dbReference>
<keyword evidence="6 8" id="KW-0539">Nucleus</keyword>
<dbReference type="GO" id="GO:0000775">
    <property type="term" value="C:chromosome, centromeric region"/>
    <property type="evidence" value="ECO:0007669"/>
    <property type="project" value="UniProtKB-SubCell"/>
</dbReference>
<evidence type="ECO:0000313" key="11">
    <source>
        <dbReference type="Proteomes" id="UP000799767"/>
    </source>
</evidence>
<keyword evidence="7" id="KW-0137">Centromere</keyword>
<dbReference type="GO" id="GO:0006355">
    <property type="term" value="P:regulation of DNA-templated transcription"/>
    <property type="evidence" value="ECO:0007669"/>
    <property type="project" value="InterPro"/>
</dbReference>
<evidence type="ECO:0000256" key="3">
    <source>
        <dbReference type="ARBA" id="ARBA00010464"/>
    </source>
</evidence>
<dbReference type="InterPro" id="IPR038510">
    <property type="entry name" value="Spt4_sf"/>
</dbReference>
<evidence type="ECO:0000256" key="7">
    <source>
        <dbReference type="ARBA" id="ARBA00023328"/>
    </source>
</evidence>
<name>A0A6A6PGR1_9PEZI</name>
<evidence type="ECO:0000256" key="4">
    <source>
        <dbReference type="ARBA" id="ARBA00020182"/>
    </source>
</evidence>
<dbReference type="PIRSF" id="PIRSF025023">
    <property type="entry name" value="Spt4"/>
    <property type="match status" value="1"/>
</dbReference>
<keyword evidence="5 8" id="KW-0804">Transcription</keyword>
<dbReference type="CDD" id="cd07973">
    <property type="entry name" value="Spt4"/>
    <property type="match status" value="1"/>
</dbReference>
<dbReference type="GO" id="GO:0003746">
    <property type="term" value="F:translation elongation factor activity"/>
    <property type="evidence" value="ECO:0007669"/>
    <property type="project" value="UniProtKB-KW"/>
</dbReference>
<dbReference type="InterPro" id="IPR009287">
    <property type="entry name" value="Spt4"/>
</dbReference>
<dbReference type="AlphaFoldDB" id="A0A6A6PGR1"/>
<evidence type="ECO:0000256" key="8">
    <source>
        <dbReference type="PIRNR" id="PIRNR025023"/>
    </source>
</evidence>
<evidence type="ECO:0000313" key="10">
    <source>
        <dbReference type="EMBL" id="KAF2478914.1"/>
    </source>
</evidence>
<dbReference type="Gene3D" id="3.30.40.210">
    <property type="match status" value="1"/>
</dbReference>
<comment type="similarity">
    <text evidence="3 8">Belongs to the SPT4 family.</text>
</comment>
<dbReference type="RefSeq" id="XP_033585484.1">
    <property type="nucleotide sequence ID" value="XM_033737841.1"/>
</dbReference>
<accession>A0A6A6PGR1</accession>
<evidence type="ECO:0000256" key="5">
    <source>
        <dbReference type="ARBA" id="ARBA00023163"/>
    </source>
</evidence>
<sequence length="113" mass="12254">MSLRSARACLVCSFVQHGSKFVKDGCPNCEEFLEMRNSQDTVLDCTSQVYEGLITLNGGGGSWVAKWQRLEGYAPGLYAVKVVGILPIEYITAAENAGVQYIPRDGSGTSDEQ</sequence>
<dbReference type="Pfam" id="PF06093">
    <property type="entry name" value="Spt4"/>
    <property type="match status" value="1"/>
</dbReference>
<keyword evidence="11" id="KW-1185">Reference proteome</keyword>
<gene>
    <name evidence="10" type="ORF">BDY17DRAFT_328422</name>
</gene>
<comment type="subcellular location">
    <subcellularLocation>
        <location evidence="2">Chromosome</location>
        <location evidence="2">Centromere</location>
    </subcellularLocation>
    <subcellularLocation>
        <location evidence="1 8">Nucleus</location>
    </subcellularLocation>
</comment>
<dbReference type="SMART" id="SM01389">
    <property type="entry name" value="Spt4"/>
    <property type="match status" value="1"/>
</dbReference>
<dbReference type="GO" id="GO:0008270">
    <property type="term" value="F:zinc ion binding"/>
    <property type="evidence" value="ECO:0007669"/>
    <property type="project" value="InterPro"/>
</dbReference>
<evidence type="ECO:0000256" key="2">
    <source>
        <dbReference type="ARBA" id="ARBA00004584"/>
    </source>
</evidence>
<comment type="function">
    <text evidence="8">The SPT4-SPT5 complex mediates both activation and inhibition of transcription elongation, and plays a role in pre-mRNA processing. This complex seems to be important for the stability of the RNA polymerase II elongation machinery on the chromatin template but not for the inherent ability of this machinery to translocate down the gene.</text>
</comment>
<dbReference type="GO" id="GO:0140673">
    <property type="term" value="P:transcription elongation-coupled chromatin remodeling"/>
    <property type="evidence" value="ECO:0007669"/>
    <property type="project" value="InterPro"/>
</dbReference>
<dbReference type="PANTHER" id="PTHR12882:SF1">
    <property type="entry name" value="TRANSCRIPTION ELONGATION FACTOR SPT4"/>
    <property type="match status" value="1"/>
</dbReference>
<keyword evidence="10" id="KW-0251">Elongation factor</keyword>
<evidence type="ECO:0000259" key="9">
    <source>
        <dbReference type="SMART" id="SM01389"/>
    </source>
</evidence>
<dbReference type="InterPro" id="IPR029040">
    <property type="entry name" value="RPABC4/Spt4"/>
</dbReference>
<feature type="domain" description="Spt4/RpoE2 zinc finger" evidence="9">
    <location>
        <begin position="6"/>
        <end position="83"/>
    </location>
</feature>
<dbReference type="InterPro" id="IPR022800">
    <property type="entry name" value="Spt4/RpoE2_Znf"/>
</dbReference>
<protein>
    <recommendedName>
        <fullName evidence="4 8">Transcription elongation factor SPT4</fullName>
    </recommendedName>
</protein>
<dbReference type="PANTHER" id="PTHR12882">
    <property type="entry name" value="SUPPRESSOR OF TY 4"/>
    <property type="match status" value="1"/>
</dbReference>
<evidence type="ECO:0000256" key="6">
    <source>
        <dbReference type="ARBA" id="ARBA00023242"/>
    </source>
</evidence>
<dbReference type="GO" id="GO:0000993">
    <property type="term" value="F:RNA polymerase II complex binding"/>
    <property type="evidence" value="ECO:0007669"/>
    <property type="project" value="TreeGrafter"/>
</dbReference>
<organism evidence="10 11">
    <name type="scientific">Neohortaea acidophila</name>
    <dbReference type="NCBI Taxonomy" id="245834"/>
    <lineage>
        <taxon>Eukaryota</taxon>
        <taxon>Fungi</taxon>
        <taxon>Dikarya</taxon>
        <taxon>Ascomycota</taxon>
        <taxon>Pezizomycotina</taxon>
        <taxon>Dothideomycetes</taxon>
        <taxon>Dothideomycetidae</taxon>
        <taxon>Mycosphaerellales</taxon>
        <taxon>Teratosphaeriaceae</taxon>
        <taxon>Neohortaea</taxon>
    </lineage>
</organism>
<dbReference type="GO" id="GO:0032044">
    <property type="term" value="C:DSIF complex"/>
    <property type="evidence" value="ECO:0007669"/>
    <property type="project" value="TreeGrafter"/>
</dbReference>
<dbReference type="OrthoDB" id="248751at2759"/>
<reference evidence="10" key="1">
    <citation type="journal article" date="2020" name="Stud. Mycol.">
        <title>101 Dothideomycetes genomes: a test case for predicting lifestyles and emergence of pathogens.</title>
        <authorList>
            <person name="Haridas S."/>
            <person name="Albert R."/>
            <person name="Binder M."/>
            <person name="Bloem J."/>
            <person name="Labutti K."/>
            <person name="Salamov A."/>
            <person name="Andreopoulos B."/>
            <person name="Baker S."/>
            <person name="Barry K."/>
            <person name="Bills G."/>
            <person name="Bluhm B."/>
            <person name="Cannon C."/>
            <person name="Castanera R."/>
            <person name="Culley D."/>
            <person name="Daum C."/>
            <person name="Ezra D."/>
            <person name="Gonzalez J."/>
            <person name="Henrissat B."/>
            <person name="Kuo A."/>
            <person name="Liang C."/>
            <person name="Lipzen A."/>
            <person name="Lutzoni F."/>
            <person name="Magnuson J."/>
            <person name="Mondo S."/>
            <person name="Nolan M."/>
            <person name="Ohm R."/>
            <person name="Pangilinan J."/>
            <person name="Park H.-J."/>
            <person name="Ramirez L."/>
            <person name="Alfaro M."/>
            <person name="Sun H."/>
            <person name="Tritt A."/>
            <person name="Yoshinaga Y."/>
            <person name="Zwiers L.-H."/>
            <person name="Turgeon B."/>
            <person name="Goodwin S."/>
            <person name="Spatafora J."/>
            <person name="Crous P."/>
            <person name="Grigoriev I."/>
        </authorList>
    </citation>
    <scope>NUCLEOTIDE SEQUENCE</scope>
    <source>
        <strain evidence="10">CBS 113389</strain>
    </source>
</reference>